<reference evidence="2 3" key="1">
    <citation type="submission" date="2018-07" db="EMBL/GenBank/DDBJ databases">
        <title>Section-level genome sequencing of Aspergillus section Nigri to investigate inter- and intra-species variation.</title>
        <authorList>
            <consortium name="DOE Joint Genome Institute"/>
            <person name="Vesth T.C."/>
            <person name="Nybo J.L."/>
            <person name="Theobald S."/>
            <person name="Frisvad J.C."/>
            <person name="Larsen T.O."/>
            <person name="Nielsen K.F."/>
            <person name="Hoof J.B."/>
            <person name="Brandl J."/>
            <person name="Salamov A."/>
            <person name="Riley R."/>
            <person name="Gladden J.M."/>
            <person name="Phatale P."/>
            <person name="Nielsen M.T."/>
            <person name="Lyhne E.K."/>
            <person name="Kogle M.E."/>
            <person name="Strasser K."/>
            <person name="McDonnell E."/>
            <person name="Barry K."/>
            <person name="Clum A."/>
            <person name="Chen C."/>
            <person name="Nolan M."/>
            <person name="Sandor L."/>
            <person name="Kuo A."/>
            <person name="Lipzen A."/>
            <person name="Hainaut M."/>
            <person name="Drula E."/>
            <person name="Tsang A."/>
            <person name="Magnuson J.K."/>
            <person name="Henrissat B."/>
            <person name="Wiebenga A."/>
            <person name="Simmons B.A."/>
            <person name="Makela M.R."/>
            <person name="De vries R.P."/>
            <person name="Grigoriev I.V."/>
            <person name="Mortensen U.H."/>
            <person name="Baker S.E."/>
            <person name="Andersen M.R."/>
        </authorList>
    </citation>
    <scope>NUCLEOTIDE SEQUENCE [LARGE SCALE GENOMIC DNA]</scope>
    <source>
        <strain evidence="2 3">ATCC 13157</strain>
    </source>
</reference>
<proteinExistence type="predicted"/>
<protein>
    <submittedName>
        <fullName evidence="2">Uncharacterized protein</fullName>
    </submittedName>
</protein>
<name>A0A370PSY9_ASPPH</name>
<accession>A0A370PSY9</accession>
<organism evidence="2 3">
    <name type="scientific">Aspergillus phoenicis ATCC 13157</name>
    <dbReference type="NCBI Taxonomy" id="1353007"/>
    <lineage>
        <taxon>Eukaryota</taxon>
        <taxon>Fungi</taxon>
        <taxon>Dikarya</taxon>
        <taxon>Ascomycota</taxon>
        <taxon>Pezizomycotina</taxon>
        <taxon>Eurotiomycetes</taxon>
        <taxon>Eurotiomycetidae</taxon>
        <taxon>Eurotiales</taxon>
        <taxon>Aspergillaceae</taxon>
        <taxon>Aspergillus</taxon>
    </lineage>
</organism>
<gene>
    <name evidence="2" type="ORF">M752DRAFT_117355</name>
</gene>
<dbReference type="AlphaFoldDB" id="A0A370PSY9"/>
<evidence type="ECO:0000313" key="3">
    <source>
        <dbReference type="Proteomes" id="UP000254937"/>
    </source>
</evidence>
<dbReference type="EMBL" id="KZ851847">
    <property type="protein sequence ID" value="RDK45308.1"/>
    <property type="molecule type" value="Genomic_DNA"/>
</dbReference>
<sequence>MHRRGTPIHHPQRRISLGGMRSGQTGQGRGRLPGVGRLTDSAGLMYPTSRLIG</sequence>
<evidence type="ECO:0000256" key="1">
    <source>
        <dbReference type="SAM" id="MobiDB-lite"/>
    </source>
</evidence>
<feature type="compositionally biased region" description="Basic residues" evidence="1">
    <location>
        <begin position="1"/>
        <end position="13"/>
    </location>
</feature>
<feature type="region of interest" description="Disordered" evidence="1">
    <location>
        <begin position="1"/>
        <end position="41"/>
    </location>
</feature>
<dbReference type="Proteomes" id="UP000254937">
    <property type="component" value="Unassembled WGS sequence"/>
</dbReference>
<keyword evidence="3" id="KW-1185">Reference proteome</keyword>
<evidence type="ECO:0000313" key="2">
    <source>
        <dbReference type="EMBL" id="RDK45308.1"/>
    </source>
</evidence>